<comment type="caution">
    <text evidence="2">The sequence shown here is derived from an EMBL/GenBank/DDBJ whole genome shotgun (WGS) entry which is preliminary data.</text>
</comment>
<protein>
    <submittedName>
        <fullName evidence="2">Uncharacterized protein</fullName>
    </submittedName>
</protein>
<gene>
    <name evidence="2" type="ORF">E5676_scaffold384G002400</name>
</gene>
<evidence type="ECO:0000313" key="2">
    <source>
        <dbReference type="EMBL" id="TYK28003.1"/>
    </source>
</evidence>
<dbReference type="AntiFam" id="ANF00025">
    <property type="entry name" value="Antisense to 23S rRNA"/>
</dbReference>
<accession>A0A5D3DWE9</accession>
<evidence type="ECO:0000256" key="1">
    <source>
        <dbReference type="SAM" id="MobiDB-lite"/>
    </source>
</evidence>
<name>A0A5D3DWE9_CUCMM</name>
<sequence>MENSISPGPCRRQRGSHDTIRAGRYLCDKEFRYLRTIRVIAAVYRGFHSKLITLLLLTFQHWAGEHPFSRSYWVILLSSFDMVLSSALVHSTCSPVSVWGTTHDYGGTLSRDPYSKVSTGMRKACRLVRLNETFENESAHSQVPRKRSTNGDESFAFQPRQSRRAIRLGRVRKALMTQGESHGAGKESEGRGGCPRPDYSIRSNRQAWFCSQSYFVTFVYPSDDIPFGGSLGTDSLCVD</sequence>
<feature type="region of interest" description="Disordered" evidence="1">
    <location>
        <begin position="136"/>
        <end position="156"/>
    </location>
</feature>
<proteinExistence type="predicted"/>
<dbReference type="EMBL" id="SSTD01002424">
    <property type="protein sequence ID" value="TYK28003.1"/>
    <property type="molecule type" value="Genomic_DNA"/>
</dbReference>
<dbReference type="AlphaFoldDB" id="A0A5D3DWE9"/>
<feature type="region of interest" description="Disordered" evidence="1">
    <location>
        <begin position="177"/>
        <end position="197"/>
    </location>
</feature>
<dbReference type="Proteomes" id="UP000321947">
    <property type="component" value="Unassembled WGS sequence"/>
</dbReference>
<evidence type="ECO:0000313" key="3">
    <source>
        <dbReference type="Proteomes" id="UP000321947"/>
    </source>
</evidence>
<reference evidence="2 3" key="1">
    <citation type="submission" date="2019-08" db="EMBL/GenBank/DDBJ databases">
        <title>Draft genome sequences of two oriental melons (Cucumis melo L. var makuwa).</title>
        <authorList>
            <person name="Kwon S.-Y."/>
        </authorList>
    </citation>
    <scope>NUCLEOTIDE SEQUENCE [LARGE SCALE GENOMIC DNA]</scope>
    <source>
        <strain evidence="3">cv. Chang Bougi</strain>
        <tissue evidence="2">Leaf</tissue>
    </source>
</reference>
<organism evidence="2 3">
    <name type="scientific">Cucumis melo var. makuwa</name>
    <name type="common">Oriental melon</name>
    <dbReference type="NCBI Taxonomy" id="1194695"/>
    <lineage>
        <taxon>Eukaryota</taxon>
        <taxon>Viridiplantae</taxon>
        <taxon>Streptophyta</taxon>
        <taxon>Embryophyta</taxon>
        <taxon>Tracheophyta</taxon>
        <taxon>Spermatophyta</taxon>
        <taxon>Magnoliopsida</taxon>
        <taxon>eudicotyledons</taxon>
        <taxon>Gunneridae</taxon>
        <taxon>Pentapetalae</taxon>
        <taxon>rosids</taxon>
        <taxon>fabids</taxon>
        <taxon>Cucurbitales</taxon>
        <taxon>Cucurbitaceae</taxon>
        <taxon>Benincaseae</taxon>
        <taxon>Cucumis</taxon>
    </lineage>
</organism>